<evidence type="ECO:0000256" key="1">
    <source>
        <dbReference type="SAM" id="MobiDB-lite"/>
    </source>
</evidence>
<evidence type="ECO:0000256" key="2">
    <source>
        <dbReference type="SAM" id="SignalP"/>
    </source>
</evidence>
<gene>
    <name evidence="4" type="ORF">HGRIS_006853</name>
</gene>
<feature type="compositionally biased region" description="Pro residues" evidence="1">
    <location>
        <begin position="53"/>
        <end position="87"/>
    </location>
</feature>
<feature type="domain" description="DUF5648" evidence="3">
    <location>
        <begin position="121"/>
        <end position="262"/>
    </location>
</feature>
<accession>A0ABR3JAY7</accession>
<reference evidence="5" key="1">
    <citation type="submission" date="2024-06" db="EMBL/GenBank/DDBJ databases">
        <title>Multi-omics analyses provide insights into the biosynthesis of the anticancer antibiotic pleurotin in Hohenbuehelia grisea.</title>
        <authorList>
            <person name="Weaver J.A."/>
            <person name="Alberti F."/>
        </authorList>
    </citation>
    <scope>NUCLEOTIDE SEQUENCE [LARGE SCALE GENOMIC DNA]</scope>
    <source>
        <strain evidence="5">T-177</strain>
    </source>
</reference>
<evidence type="ECO:0000259" key="3">
    <source>
        <dbReference type="Pfam" id="PF18885"/>
    </source>
</evidence>
<feature type="signal peptide" evidence="2">
    <location>
        <begin position="1"/>
        <end position="20"/>
    </location>
</feature>
<evidence type="ECO:0000313" key="4">
    <source>
        <dbReference type="EMBL" id="KAL0952598.1"/>
    </source>
</evidence>
<evidence type="ECO:0000313" key="5">
    <source>
        <dbReference type="Proteomes" id="UP001556367"/>
    </source>
</evidence>
<organism evidence="4 5">
    <name type="scientific">Hohenbuehelia grisea</name>
    <dbReference type="NCBI Taxonomy" id="104357"/>
    <lineage>
        <taxon>Eukaryota</taxon>
        <taxon>Fungi</taxon>
        <taxon>Dikarya</taxon>
        <taxon>Basidiomycota</taxon>
        <taxon>Agaricomycotina</taxon>
        <taxon>Agaricomycetes</taxon>
        <taxon>Agaricomycetidae</taxon>
        <taxon>Agaricales</taxon>
        <taxon>Pleurotineae</taxon>
        <taxon>Pleurotaceae</taxon>
        <taxon>Hohenbuehelia</taxon>
    </lineage>
</organism>
<comment type="caution">
    <text evidence="4">The sequence shown here is derived from an EMBL/GenBank/DDBJ whole genome shotgun (WGS) entry which is preliminary data.</text>
</comment>
<dbReference type="Proteomes" id="UP001556367">
    <property type="component" value="Unassembled WGS sequence"/>
</dbReference>
<dbReference type="EMBL" id="JASNQZ010000010">
    <property type="protein sequence ID" value="KAL0952598.1"/>
    <property type="molecule type" value="Genomic_DNA"/>
</dbReference>
<protein>
    <recommendedName>
        <fullName evidence="3">DUF5648 domain-containing protein</fullName>
    </recommendedName>
</protein>
<feature type="chain" id="PRO_5045639355" description="DUF5648 domain-containing protein" evidence="2">
    <location>
        <begin position="21"/>
        <end position="315"/>
    </location>
</feature>
<name>A0ABR3JAY7_9AGAR</name>
<feature type="region of interest" description="Disordered" evidence="1">
    <location>
        <begin position="44"/>
        <end position="88"/>
    </location>
</feature>
<proteinExistence type="predicted"/>
<keyword evidence="2" id="KW-0732">Signal</keyword>
<dbReference type="InterPro" id="IPR043708">
    <property type="entry name" value="DUF5648"/>
</dbReference>
<sequence>MKFSAAFVAVALGLLQFAAAVPVEETAAMAEAELAELAALPVYRDRDDDDGPHPPVHPPIVDPPPVRPPVIDPPPIRPPPIRPPPRANCPLDPVPKPKEPEDCLELKAQLSDIFVINYRAKHNHFYTPSAESRERGLRAGATAEGIPFQLFRKPAPGTVPVHRLFHEQRNDHTFSVSKPEIAKLTGEGWKDEGPFAHALTNPGRCGAMVIKRLYKHAINQPKIYPGGRAYDNWVNVFNHFMTMDMPYLEKLKTQGWKEDGTMAFGFPPGTGQAARKELQELNQRNRNVVAAARIKALKKQNACLAAFGKRVAAGL</sequence>
<dbReference type="Pfam" id="PF18885">
    <property type="entry name" value="DUF5648"/>
    <property type="match status" value="1"/>
</dbReference>
<keyword evidence="5" id="KW-1185">Reference proteome</keyword>